<dbReference type="OrthoDB" id="441660at2759"/>
<dbReference type="PROSITE" id="PS50820">
    <property type="entry name" value="LCCL"/>
    <property type="match status" value="1"/>
</dbReference>
<dbReference type="AlphaFoldDB" id="A0A3N4K2B2"/>
<dbReference type="Proteomes" id="UP000276215">
    <property type="component" value="Unassembled WGS sequence"/>
</dbReference>
<evidence type="ECO:0000313" key="4">
    <source>
        <dbReference type="EMBL" id="RPB02551.1"/>
    </source>
</evidence>
<reference evidence="4 5" key="1">
    <citation type="journal article" date="2018" name="Nat. Ecol. Evol.">
        <title>Pezizomycetes genomes reveal the molecular basis of ectomycorrhizal truffle lifestyle.</title>
        <authorList>
            <person name="Murat C."/>
            <person name="Payen T."/>
            <person name="Noel B."/>
            <person name="Kuo A."/>
            <person name="Morin E."/>
            <person name="Chen J."/>
            <person name="Kohler A."/>
            <person name="Krizsan K."/>
            <person name="Balestrini R."/>
            <person name="Da Silva C."/>
            <person name="Montanini B."/>
            <person name="Hainaut M."/>
            <person name="Levati E."/>
            <person name="Barry K.W."/>
            <person name="Belfiori B."/>
            <person name="Cichocki N."/>
            <person name="Clum A."/>
            <person name="Dockter R.B."/>
            <person name="Fauchery L."/>
            <person name="Guy J."/>
            <person name="Iotti M."/>
            <person name="Le Tacon F."/>
            <person name="Lindquist E.A."/>
            <person name="Lipzen A."/>
            <person name="Malagnac F."/>
            <person name="Mello A."/>
            <person name="Molinier V."/>
            <person name="Miyauchi S."/>
            <person name="Poulain J."/>
            <person name="Riccioni C."/>
            <person name="Rubini A."/>
            <person name="Sitrit Y."/>
            <person name="Splivallo R."/>
            <person name="Traeger S."/>
            <person name="Wang M."/>
            <person name="Zifcakova L."/>
            <person name="Wipf D."/>
            <person name="Zambonelli A."/>
            <person name="Paolocci F."/>
            <person name="Nowrousian M."/>
            <person name="Ottonello S."/>
            <person name="Baldrian P."/>
            <person name="Spatafora J.W."/>
            <person name="Henrissat B."/>
            <person name="Nagy L.G."/>
            <person name="Aury J.M."/>
            <person name="Wincker P."/>
            <person name="Grigoriev I.V."/>
            <person name="Bonfante P."/>
            <person name="Martin F.M."/>
        </authorList>
    </citation>
    <scope>NUCLEOTIDE SEQUENCE [LARGE SCALE GENOMIC DNA]</scope>
    <source>
        <strain evidence="4 5">120613-1</strain>
    </source>
</reference>
<feature type="compositionally biased region" description="Low complexity" evidence="1">
    <location>
        <begin position="1"/>
        <end position="25"/>
    </location>
</feature>
<feature type="transmembrane region" description="Helical" evidence="2">
    <location>
        <begin position="438"/>
        <end position="460"/>
    </location>
</feature>
<keyword evidence="2" id="KW-1133">Transmembrane helix</keyword>
<dbReference type="InterPro" id="IPR051957">
    <property type="entry name" value="CRISP-LCCL_domain"/>
</dbReference>
<protein>
    <recommendedName>
        <fullName evidence="3">LCCL domain-containing protein</fullName>
    </recommendedName>
</protein>
<evidence type="ECO:0000259" key="3">
    <source>
        <dbReference type="PROSITE" id="PS50820"/>
    </source>
</evidence>
<name>A0A3N4K2B2_9PEZI</name>
<dbReference type="Gene3D" id="2.170.130.20">
    <property type="entry name" value="LCCL-like domain"/>
    <property type="match status" value="1"/>
</dbReference>
<evidence type="ECO:0000256" key="2">
    <source>
        <dbReference type="SAM" id="Phobius"/>
    </source>
</evidence>
<dbReference type="SMART" id="SM00603">
    <property type="entry name" value="LCCL"/>
    <property type="match status" value="1"/>
</dbReference>
<feature type="transmembrane region" description="Helical" evidence="2">
    <location>
        <begin position="97"/>
        <end position="115"/>
    </location>
</feature>
<feature type="region of interest" description="Disordered" evidence="1">
    <location>
        <begin position="1"/>
        <end position="41"/>
    </location>
</feature>
<feature type="transmembrane region" description="Helical" evidence="2">
    <location>
        <begin position="280"/>
        <end position="309"/>
    </location>
</feature>
<evidence type="ECO:0000256" key="1">
    <source>
        <dbReference type="SAM" id="MobiDB-lite"/>
    </source>
</evidence>
<feature type="transmembrane region" description="Helical" evidence="2">
    <location>
        <begin position="369"/>
        <end position="392"/>
    </location>
</feature>
<keyword evidence="2" id="KW-0812">Transmembrane</keyword>
<dbReference type="InterPro" id="IPR036609">
    <property type="entry name" value="LCCL_sf"/>
</dbReference>
<dbReference type="Pfam" id="PF03815">
    <property type="entry name" value="LCCL"/>
    <property type="match status" value="1"/>
</dbReference>
<gene>
    <name evidence="4" type="ORF">L873DRAFT_1672828</name>
</gene>
<proteinExistence type="predicted"/>
<evidence type="ECO:0000313" key="5">
    <source>
        <dbReference type="Proteomes" id="UP000276215"/>
    </source>
</evidence>
<feature type="domain" description="LCCL" evidence="3">
    <location>
        <begin position="139"/>
        <end position="255"/>
    </location>
</feature>
<feature type="transmembrane region" description="Helical" evidence="2">
    <location>
        <begin position="404"/>
        <end position="426"/>
    </location>
</feature>
<feature type="transmembrane region" description="Helical" evidence="2">
    <location>
        <begin position="330"/>
        <end position="349"/>
    </location>
</feature>
<accession>A0A3N4K2B2</accession>
<dbReference type="PANTHER" id="PTHR31331:SF1">
    <property type="entry name" value="CYSTEINE RICH SECRETORY PROTEIN LCCL DOMAIN CONTAINING 2"/>
    <property type="match status" value="1"/>
</dbReference>
<dbReference type="SUPFAM" id="SSF69848">
    <property type="entry name" value="LCCL domain"/>
    <property type="match status" value="1"/>
</dbReference>
<sequence length="621" mass="69348">MPPPHSQSIPPSINVERTSTPSTTSQLQPHDAPETPLSPTEFHQARNRTPIHMIVWRWMQGPNPPRDVTFTPLFAEYQDLPLRLLYRGRLKQRRWQLGLLIIFWFVWLTTFITVIHNSRFISKVNGQDPYFLSCTSVLWSKNHLCGIDGEYCRPFVNSTIPFRCPAGCLGTNALNPRAVGEQIVAYRPLVIGGPFGNSNDRLLEDAVYRSDSFICSAAIHSGLISNRYGGCGIFSLAGSQSYFPSSKHHGISSIMFDATFPSSFNFLSGVNTPHCHDLRWHLLAVSLVFTILSSLFITSIPIFFASVFTGTFFHVGLASDPPFTTNPYELISISLSRFLPAAFCAFVIYKYAVTYTLSLTPQYTVEKTLYWLTCLWIGALNNITLDPIIPIYRLTGRDLRQQPNAITALVIVVLILLVIVLVQAHFFRQTGRMPKYLLAYFSFGAGLSLLAAIPGSALRIHHYILALLLLPGTRLRNRASLFYQGLLVGLFINGTARWGFAGIIETPESLRGRNGLYFSTLPRLVTPEIPPAGNNVTFFWEDVTTRGWEEGVSVVINDVERFRIDGASGAVTWNRTKLAEGAWEKVYVRVGYWGTGEMGDYTAAGVVEEDGTWRAPGSGRT</sequence>
<keyword evidence="5" id="KW-1185">Reference proteome</keyword>
<dbReference type="InterPro" id="IPR004043">
    <property type="entry name" value="LCCL"/>
</dbReference>
<organism evidence="4 5">
    <name type="scientific">Choiromyces venosus 120613-1</name>
    <dbReference type="NCBI Taxonomy" id="1336337"/>
    <lineage>
        <taxon>Eukaryota</taxon>
        <taxon>Fungi</taxon>
        <taxon>Dikarya</taxon>
        <taxon>Ascomycota</taxon>
        <taxon>Pezizomycotina</taxon>
        <taxon>Pezizomycetes</taxon>
        <taxon>Pezizales</taxon>
        <taxon>Tuberaceae</taxon>
        <taxon>Choiromyces</taxon>
    </lineage>
</organism>
<dbReference type="EMBL" id="ML120367">
    <property type="protein sequence ID" value="RPB02551.1"/>
    <property type="molecule type" value="Genomic_DNA"/>
</dbReference>
<keyword evidence="2" id="KW-0472">Membrane</keyword>
<dbReference type="PANTHER" id="PTHR31331">
    <property type="entry name" value="LCCL DOMAIN PROTEIN (AFU_ORTHOLOGUE AFUA_5G08630)"/>
    <property type="match status" value="1"/>
</dbReference>